<gene>
    <name evidence="6" type="ORF">QBC40DRAFT_330143</name>
</gene>
<reference evidence="6" key="2">
    <citation type="submission" date="2023-05" db="EMBL/GenBank/DDBJ databases">
        <authorList>
            <consortium name="Lawrence Berkeley National Laboratory"/>
            <person name="Steindorff A."/>
            <person name="Hensen N."/>
            <person name="Bonometti L."/>
            <person name="Westerberg I."/>
            <person name="Brannstrom I.O."/>
            <person name="Guillou S."/>
            <person name="Cros-Aarteil S."/>
            <person name="Calhoun S."/>
            <person name="Haridas S."/>
            <person name="Kuo A."/>
            <person name="Mondo S."/>
            <person name="Pangilinan J."/>
            <person name="Riley R."/>
            <person name="Labutti K."/>
            <person name="Andreopoulos B."/>
            <person name="Lipzen A."/>
            <person name="Chen C."/>
            <person name="Yanf M."/>
            <person name="Daum C."/>
            <person name="Ng V."/>
            <person name="Clum A."/>
            <person name="Ohm R."/>
            <person name="Martin F."/>
            <person name="Silar P."/>
            <person name="Natvig D."/>
            <person name="Lalanne C."/>
            <person name="Gautier V."/>
            <person name="Ament-Velasquez S.L."/>
            <person name="Kruys A."/>
            <person name="Hutchinson M.I."/>
            <person name="Powell A.J."/>
            <person name="Barry K."/>
            <person name="Miller A.N."/>
            <person name="Grigoriev I.V."/>
            <person name="Debuchy R."/>
            <person name="Gladieux P."/>
            <person name="Thoren M.H."/>
            <person name="Johannesson H."/>
        </authorList>
    </citation>
    <scope>NUCLEOTIDE SEQUENCE</scope>
    <source>
        <strain evidence="6">CBS 315.58</strain>
    </source>
</reference>
<accession>A0AAN7ARW6</accession>
<evidence type="ECO:0000256" key="4">
    <source>
        <dbReference type="PROSITE-ProRule" id="PRU00134"/>
    </source>
</evidence>
<comment type="caution">
    <text evidence="6">The sequence shown here is derived from an EMBL/GenBank/DDBJ whole genome shotgun (WGS) entry which is preliminary data.</text>
</comment>
<reference evidence="6" key="1">
    <citation type="journal article" date="2023" name="Mol. Phylogenet. Evol.">
        <title>Genome-scale phylogeny and comparative genomics of the fungal order Sordariales.</title>
        <authorList>
            <person name="Hensen N."/>
            <person name="Bonometti L."/>
            <person name="Westerberg I."/>
            <person name="Brannstrom I.O."/>
            <person name="Guillou S."/>
            <person name="Cros-Aarteil S."/>
            <person name="Calhoun S."/>
            <person name="Haridas S."/>
            <person name="Kuo A."/>
            <person name="Mondo S."/>
            <person name="Pangilinan J."/>
            <person name="Riley R."/>
            <person name="LaButti K."/>
            <person name="Andreopoulos B."/>
            <person name="Lipzen A."/>
            <person name="Chen C."/>
            <person name="Yan M."/>
            <person name="Daum C."/>
            <person name="Ng V."/>
            <person name="Clum A."/>
            <person name="Steindorff A."/>
            <person name="Ohm R.A."/>
            <person name="Martin F."/>
            <person name="Silar P."/>
            <person name="Natvig D.O."/>
            <person name="Lalanne C."/>
            <person name="Gautier V."/>
            <person name="Ament-Velasquez S.L."/>
            <person name="Kruys A."/>
            <person name="Hutchinson M.I."/>
            <person name="Powell A.J."/>
            <person name="Barry K."/>
            <person name="Miller A.N."/>
            <person name="Grigoriev I.V."/>
            <person name="Debuchy R."/>
            <person name="Gladieux P."/>
            <person name="Hiltunen Thoren M."/>
            <person name="Johannesson H."/>
        </authorList>
    </citation>
    <scope>NUCLEOTIDE SEQUENCE</scope>
    <source>
        <strain evidence="6">CBS 315.58</strain>
    </source>
</reference>
<name>A0AAN7ARW6_9PEZI</name>
<dbReference type="InterPro" id="IPR002893">
    <property type="entry name" value="Znf_MYND"/>
</dbReference>
<evidence type="ECO:0000313" key="6">
    <source>
        <dbReference type="EMBL" id="KAK4198876.1"/>
    </source>
</evidence>
<protein>
    <recommendedName>
        <fullName evidence="5">MYND-type domain-containing protein</fullName>
    </recommendedName>
</protein>
<dbReference type="Proteomes" id="UP001303160">
    <property type="component" value="Unassembled WGS sequence"/>
</dbReference>
<dbReference type="AlphaFoldDB" id="A0AAN7ARW6"/>
<evidence type="ECO:0000256" key="2">
    <source>
        <dbReference type="ARBA" id="ARBA00022771"/>
    </source>
</evidence>
<dbReference type="PROSITE" id="PS50865">
    <property type="entry name" value="ZF_MYND_2"/>
    <property type="match status" value="1"/>
</dbReference>
<proteinExistence type="predicted"/>
<dbReference type="GO" id="GO:0008270">
    <property type="term" value="F:zinc ion binding"/>
    <property type="evidence" value="ECO:0007669"/>
    <property type="project" value="UniProtKB-KW"/>
</dbReference>
<keyword evidence="1" id="KW-0479">Metal-binding</keyword>
<evidence type="ECO:0000313" key="7">
    <source>
        <dbReference type="Proteomes" id="UP001303160"/>
    </source>
</evidence>
<dbReference type="SUPFAM" id="SSF144232">
    <property type="entry name" value="HIT/MYND zinc finger-like"/>
    <property type="match status" value="1"/>
</dbReference>
<dbReference type="EMBL" id="MU863939">
    <property type="protein sequence ID" value="KAK4198876.1"/>
    <property type="molecule type" value="Genomic_DNA"/>
</dbReference>
<keyword evidence="7" id="KW-1185">Reference proteome</keyword>
<organism evidence="6 7">
    <name type="scientific">Triangularia verruculosa</name>
    <dbReference type="NCBI Taxonomy" id="2587418"/>
    <lineage>
        <taxon>Eukaryota</taxon>
        <taxon>Fungi</taxon>
        <taxon>Dikarya</taxon>
        <taxon>Ascomycota</taxon>
        <taxon>Pezizomycotina</taxon>
        <taxon>Sordariomycetes</taxon>
        <taxon>Sordariomycetidae</taxon>
        <taxon>Sordariales</taxon>
        <taxon>Podosporaceae</taxon>
        <taxon>Triangularia</taxon>
    </lineage>
</organism>
<dbReference type="Gene3D" id="6.10.140.2220">
    <property type="match status" value="1"/>
</dbReference>
<keyword evidence="2 4" id="KW-0863">Zinc-finger</keyword>
<sequence>MAQAIEDSLKKHGVTPALCKVGVCTAEERDILETARASFLSKLTALFESTEREAVDLGDSTKCDGCGMSRECFFQALKKCARCGEAFYHSRECQKKHWKHHKPTCCAPDTTPSLDAHDYYSTKAATDPGARALMSSLRLEGHPNRRGTACASPSQTHVGKMTPRRKCGYYLAHDMKCTLKGQHKEARIEYLLDPPPGSPWRALNAFMNDPSLVRSLRPATKAEKQKVEEVREMQALIRQRVGAGKSPSSADMQAVLKTFGPNWPAMCPIYSLAANTMDQGVPAGGYRT</sequence>
<feature type="domain" description="MYND-type" evidence="5">
    <location>
        <begin position="63"/>
        <end position="105"/>
    </location>
</feature>
<keyword evidence="3" id="KW-0862">Zinc</keyword>
<dbReference type="Pfam" id="PF01753">
    <property type="entry name" value="zf-MYND"/>
    <property type="match status" value="1"/>
</dbReference>
<evidence type="ECO:0000259" key="5">
    <source>
        <dbReference type="PROSITE" id="PS50865"/>
    </source>
</evidence>
<evidence type="ECO:0000256" key="1">
    <source>
        <dbReference type="ARBA" id="ARBA00022723"/>
    </source>
</evidence>
<evidence type="ECO:0000256" key="3">
    <source>
        <dbReference type="ARBA" id="ARBA00022833"/>
    </source>
</evidence>